<reference evidence="2" key="1">
    <citation type="journal article" date="2022" name="Mol. Ecol. Resour.">
        <title>The genomes of chicory, endive, great burdock and yacon provide insights into Asteraceae palaeo-polyploidization history and plant inulin production.</title>
        <authorList>
            <person name="Fan W."/>
            <person name="Wang S."/>
            <person name="Wang H."/>
            <person name="Wang A."/>
            <person name="Jiang F."/>
            <person name="Liu H."/>
            <person name="Zhao H."/>
            <person name="Xu D."/>
            <person name="Zhang Y."/>
        </authorList>
    </citation>
    <scope>NUCLEOTIDE SEQUENCE [LARGE SCALE GENOMIC DNA]</scope>
    <source>
        <strain evidence="2">cv. Niubang</strain>
    </source>
</reference>
<reference evidence="1 2" key="2">
    <citation type="journal article" date="2022" name="Mol. Ecol. Resour.">
        <title>The genomes of chicory, endive, great burdock and yacon provide insights into Asteraceae paleo-polyploidization history and plant inulin production.</title>
        <authorList>
            <person name="Fan W."/>
            <person name="Wang S."/>
            <person name="Wang H."/>
            <person name="Wang A."/>
            <person name="Jiang F."/>
            <person name="Liu H."/>
            <person name="Zhao H."/>
            <person name="Xu D."/>
            <person name="Zhang Y."/>
        </authorList>
    </citation>
    <scope>NUCLEOTIDE SEQUENCE [LARGE SCALE GENOMIC DNA]</scope>
    <source>
        <strain evidence="2">cv. Niubang</strain>
    </source>
</reference>
<keyword evidence="2" id="KW-1185">Reference proteome</keyword>
<accession>A0ACB8XP10</accession>
<evidence type="ECO:0000313" key="1">
    <source>
        <dbReference type="EMBL" id="KAI3669560.1"/>
    </source>
</evidence>
<dbReference type="Proteomes" id="UP001055879">
    <property type="component" value="Linkage Group LG16"/>
</dbReference>
<name>A0ACB8XP10_ARCLA</name>
<comment type="caution">
    <text evidence="1">The sequence shown here is derived from an EMBL/GenBank/DDBJ whole genome shotgun (WGS) entry which is preliminary data.</text>
</comment>
<gene>
    <name evidence="1" type="ORF">L6452_40800</name>
</gene>
<protein>
    <submittedName>
        <fullName evidence="1">Uncharacterized protein</fullName>
    </submittedName>
</protein>
<organism evidence="1 2">
    <name type="scientific">Arctium lappa</name>
    <name type="common">Greater burdock</name>
    <name type="synonym">Lappa major</name>
    <dbReference type="NCBI Taxonomy" id="4217"/>
    <lineage>
        <taxon>Eukaryota</taxon>
        <taxon>Viridiplantae</taxon>
        <taxon>Streptophyta</taxon>
        <taxon>Embryophyta</taxon>
        <taxon>Tracheophyta</taxon>
        <taxon>Spermatophyta</taxon>
        <taxon>Magnoliopsida</taxon>
        <taxon>eudicotyledons</taxon>
        <taxon>Gunneridae</taxon>
        <taxon>Pentapetalae</taxon>
        <taxon>asterids</taxon>
        <taxon>campanulids</taxon>
        <taxon>Asterales</taxon>
        <taxon>Asteraceae</taxon>
        <taxon>Carduoideae</taxon>
        <taxon>Cardueae</taxon>
        <taxon>Arctiinae</taxon>
        <taxon>Arctium</taxon>
    </lineage>
</organism>
<evidence type="ECO:0000313" key="2">
    <source>
        <dbReference type="Proteomes" id="UP001055879"/>
    </source>
</evidence>
<proteinExistence type="predicted"/>
<dbReference type="EMBL" id="CM042062">
    <property type="protein sequence ID" value="KAI3669560.1"/>
    <property type="molecule type" value="Genomic_DNA"/>
</dbReference>
<sequence>MAAAMIWRKCGDASRVKIPFDGGAFGRISNGDGKAVHLNRSDCPNQVLLSRTRNQRCGFVEKIDTHSSTVTTYQIKPPISLLNQ</sequence>